<gene>
    <name evidence="2" type="ORF">FE782_18290</name>
</gene>
<dbReference type="InterPro" id="IPR015943">
    <property type="entry name" value="WD40/YVTN_repeat-like_dom_sf"/>
</dbReference>
<evidence type="ECO:0000313" key="3">
    <source>
        <dbReference type="Proteomes" id="UP000309676"/>
    </source>
</evidence>
<dbReference type="EMBL" id="VCIW01000013">
    <property type="protein sequence ID" value="TLS50655.1"/>
    <property type="molecule type" value="Genomic_DNA"/>
</dbReference>
<reference evidence="2 3" key="1">
    <citation type="submission" date="2019-05" db="EMBL/GenBank/DDBJ databases">
        <authorList>
            <person name="Narsing Rao M.P."/>
            <person name="Li W.J."/>
        </authorList>
    </citation>
    <scope>NUCLEOTIDE SEQUENCE [LARGE SCALE GENOMIC DNA]</scope>
    <source>
        <strain evidence="2 3">SYSU_K30003</strain>
    </source>
</reference>
<dbReference type="SUPFAM" id="SSF63825">
    <property type="entry name" value="YWTD domain"/>
    <property type="match status" value="1"/>
</dbReference>
<organism evidence="2 3">
    <name type="scientific">Paenibacillus antri</name>
    <dbReference type="NCBI Taxonomy" id="2582848"/>
    <lineage>
        <taxon>Bacteria</taxon>
        <taxon>Bacillati</taxon>
        <taxon>Bacillota</taxon>
        <taxon>Bacilli</taxon>
        <taxon>Bacillales</taxon>
        <taxon>Paenibacillaceae</taxon>
        <taxon>Paenibacillus</taxon>
    </lineage>
</organism>
<dbReference type="Pfam" id="PF16261">
    <property type="entry name" value="DUF4915"/>
    <property type="match status" value="1"/>
</dbReference>
<dbReference type="Gene3D" id="2.130.10.10">
    <property type="entry name" value="YVTN repeat-like/Quinoprotein amine dehydrogenase"/>
    <property type="match status" value="1"/>
</dbReference>
<keyword evidence="3" id="KW-1185">Reference proteome</keyword>
<name>A0A5R9GGW8_9BACL</name>
<sequence>MVTTMKRQKREEGGDSVLLHGLKEDPDFRHVESRLLVSCPAGGADEGGLFYLDFEKNEMKKLYAGTCSGMAWAGERLIVATDDNHILALDRRFRLVSKTKHRKLDFHGVSGWSDSHALIVETATNTVGCYEVETFRRTGEIRFHASDKDVLHLNDIWLHGHTLYVSMFSPYDRWYLDPTGKHGAIVAVDLTDFRPDGSLVVEPAEHVVTGGLYMPHTVTVRDGRLAYCDSMTFRAVVEGDGNHGTSIRLPGFTRGLAFADRTIFIGQSRMRHVLRIPHEFSNCSLDGGIYVYHPEYRISRFVPLPAQQVYQILVVDAEPSPGG</sequence>
<proteinExistence type="predicted"/>
<evidence type="ECO:0000259" key="1">
    <source>
        <dbReference type="Pfam" id="PF16261"/>
    </source>
</evidence>
<accession>A0A5R9GGW8</accession>
<evidence type="ECO:0000313" key="2">
    <source>
        <dbReference type="EMBL" id="TLS50655.1"/>
    </source>
</evidence>
<dbReference type="InterPro" id="IPR017481">
    <property type="entry name" value="CHP03032"/>
</dbReference>
<feature type="domain" description="Conserved hypothetical protein CHP03032" evidence="1">
    <location>
        <begin position="190"/>
        <end position="272"/>
    </location>
</feature>
<comment type="caution">
    <text evidence="2">The sequence shown here is derived from an EMBL/GenBank/DDBJ whole genome shotgun (WGS) entry which is preliminary data.</text>
</comment>
<dbReference type="Proteomes" id="UP000309676">
    <property type="component" value="Unassembled WGS sequence"/>
</dbReference>
<protein>
    <submittedName>
        <fullName evidence="2">DUF4915 domain-containing protein</fullName>
    </submittedName>
</protein>
<dbReference type="AlphaFoldDB" id="A0A5R9GGW8"/>